<dbReference type="EMBL" id="JH687555">
    <property type="protein sequence ID" value="EIN04327.1"/>
    <property type="molecule type" value="Genomic_DNA"/>
</dbReference>
<sequence length="138" mass="14949">MASTSSPWTHDVHAPPSFHLKDFKDMSAQLEVAKDEAIEAKKAAAIAQEESVQAQERANHLQPLQQRLSEIEDDLHCKFACNASGILLPLHAVTPSVKAALPHGLINTLNCIARSAVDQFTTQCKSTGSKGLMLSLFC</sequence>
<evidence type="ECO:0000313" key="2">
    <source>
        <dbReference type="EMBL" id="EIN04327.1"/>
    </source>
</evidence>
<dbReference type="Proteomes" id="UP000054196">
    <property type="component" value="Unassembled WGS sequence"/>
</dbReference>
<reference evidence="3" key="1">
    <citation type="journal article" date="2012" name="Science">
        <title>The Paleozoic origin of enzymatic lignin decomposition reconstructed from 31 fungal genomes.</title>
        <authorList>
            <person name="Floudas D."/>
            <person name="Binder M."/>
            <person name="Riley R."/>
            <person name="Barry K."/>
            <person name="Blanchette R.A."/>
            <person name="Henrissat B."/>
            <person name="Martinez A.T."/>
            <person name="Otillar R."/>
            <person name="Spatafora J.W."/>
            <person name="Yadav J.S."/>
            <person name="Aerts A."/>
            <person name="Benoit I."/>
            <person name="Boyd A."/>
            <person name="Carlson A."/>
            <person name="Copeland A."/>
            <person name="Coutinho P.M."/>
            <person name="de Vries R.P."/>
            <person name="Ferreira P."/>
            <person name="Findley K."/>
            <person name="Foster B."/>
            <person name="Gaskell J."/>
            <person name="Glotzer D."/>
            <person name="Gorecki P."/>
            <person name="Heitman J."/>
            <person name="Hesse C."/>
            <person name="Hori C."/>
            <person name="Igarashi K."/>
            <person name="Jurgens J.A."/>
            <person name="Kallen N."/>
            <person name="Kersten P."/>
            <person name="Kohler A."/>
            <person name="Kuees U."/>
            <person name="Kumar T.K.A."/>
            <person name="Kuo A."/>
            <person name="LaButti K."/>
            <person name="Larrondo L.F."/>
            <person name="Lindquist E."/>
            <person name="Ling A."/>
            <person name="Lombard V."/>
            <person name="Lucas S."/>
            <person name="Lundell T."/>
            <person name="Martin R."/>
            <person name="McLaughlin D.J."/>
            <person name="Morgenstern I."/>
            <person name="Morin E."/>
            <person name="Murat C."/>
            <person name="Nagy L.G."/>
            <person name="Nolan M."/>
            <person name="Ohm R.A."/>
            <person name="Patyshakuliyeva A."/>
            <person name="Rokas A."/>
            <person name="Ruiz-Duenas F.J."/>
            <person name="Sabat G."/>
            <person name="Salamov A."/>
            <person name="Samejima M."/>
            <person name="Schmutz J."/>
            <person name="Slot J.C."/>
            <person name="St John F."/>
            <person name="Stenlid J."/>
            <person name="Sun H."/>
            <person name="Sun S."/>
            <person name="Syed K."/>
            <person name="Tsang A."/>
            <person name="Wiebenga A."/>
            <person name="Young D."/>
            <person name="Pisabarro A."/>
            <person name="Eastwood D.C."/>
            <person name="Martin F."/>
            <person name="Cullen D."/>
            <person name="Grigoriev I.V."/>
            <person name="Hibbett D.S."/>
        </authorList>
    </citation>
    <scope>NUCLEOTIDE SEQUENCE [LARGE SCALE GENOMIC DNA]</scope>
    <source>
        <strain evidence="3">HHB-11173 SS5</strain>
    </source>
</reference>
<gene>
    <name evidence="2" type="ORF">PUNSTDRAFT_138721</name>
</gene>
<accession>R7S3F5</accession>
<dbReference type="AlphaFoldDB" id="R7S3F5"/>
<protein>
    <submittedName>
        <fullName evidence="2">Uncharacterized protein</fullName>
    </submittedName>
</protein>
<keyword evidence="1" id="KW-0175">Coiled coil</keyword>
<dbReference type="HOGENOM" id="CLU_1856311_0_0_1"/>
<keyword evidence="3" id="KW-1185">Reference proteome</keyword>
<dbReference type="KEGG" id="psq:PUNSTDRAFT_138721"/>
<proteinExistence type="predicted"/>
<dbReference type="RefSeq" id="XP_007388470.1">
    <property type="nucleotide sequence ID" value="XM_007388408.1"/>
</dbReference>
<evidence type="ECO:0000313" key="3">
    <source>
        <dbReference type="Proteomes" id="UP000054196"/>
    </source>
</evidence>
<dbReference type="GeneID" id="18880155"/>
<feature type="coiled-coil region" evidence="1">
    <location>
        <begin position="23"/>
        <end position="57"/>
    </location>
</feature>
<evidence type="ECO:0000256" key="1">
    <source>
        <dbReference type="SAM" id="Coils"/>
    </source>
</evidence>
<name>R7S3F5_PUNST</name>
<organism evidence="2 3">
    <name type="scientific">Punctularia strigosozonata (strain HHB-11173)</name>
    <name type="common">White-rot fungus</name>
    <dbReference type="NCBI Taxonomy" id="741275"/>
    <lineage>
        <taxon>Eukaryota</taxon>
        <taxon>Fungi</taxon>
        <taxon>Dikarya</taxon>
        <taxon>Basidiomycota</taxon>
        <taxon>Agaricomycotina</taxon>
        <taxon>Agaricomycetes</taxon>
        <taxon>Corticiales</taxon>
        <taxon>Punctulariaceae</taxon>
        <taxon>Punctularia</taxon>
    </lineage>
</organism>